<dbReference type="InterPro" id="IPR041569">
    <property type="entry name" value="AAA_lid_3"/>
</dbReference>
<dbReference type="FunFam" id="3.40.50.300:FF:000001">
    <property type="entry name" value="ATP-dependent zinc metalloprotease FtsH"/>
    <property type="match status" value="1"/>
</dbReference>
<evidence type="ECO:0000256" key="10">
    <source>
        <dbReference type="ARBA" id="ARBA00022833"/>
    </source>
</evidence>
<dbReference type="GO" id="GO:0016887">
    <property type="term" value="F:ATP hydrolysis activity"/>
    <property type="evidence" value="ECO:0007669"/>
    <property type="project" value="InterPro"/>
</dbReference>
<comment type="subcellular location">
    <subcellularLocation>
        <location evidence="2">Membrane</location>
    </subcellularLocation>
</comment>
<dbReference type="SUPFAM" id="SSF52540">
    <property type="entry name" value="P-loop containing nucleoside triphosphate hydrolases"/>
    <property type="match status" value="1"/>
</dbReference>
<comment type="cofactor">
    <cofactor evidence="1">
        <name>Zn(2+)</name>
        <dbReference type="ChEBI" id="CHEBI:29105"/>
    </cofactor>
</comment>
<dbReference type="Gene3D" id="3.30.720.210">
    <property type="match status" value="1"/>
</dbReference>
<evidence type="ECO:0000256" key="9">
    <source>
        <dbReference type="ARBA" id="ARBA00022801"/>
    </source>
</evidence>
<dbReference type="GO" id="GO:0004222">
    <property type="term" value="F:metalloendopeptidase activity"/>
    <property type="evidence" value="ECO:0007669"/>
    <property type="project" value="InterPro"/>
</dbReference>
<feature type="region of interest" description="Disordered" evidence="16">
    <location>
        <begin position="67"/>
        <end position="93"/>
    </location>
</feature>
<keyword evidence="10" id="KW-0862">Zinc</keyword>
<proteinExistence type="inferred from homology"/>
<dbReference type="GO" id="GO:0006508">
    <property type="term" value="P:proteolysis"/>
    <property type="evidence" value="ECO:0007669"/>
    <property type="project" value="UniProtKB-KW"/>
</dbReference>
<dbReference type="Pfam" id="PF01434">
    <property type="entry name" value="Peptidase_M41"/>
    <property type="match status" value="1"/>
</dbReference>
<dbReference type="InterPro" id="IPR000642">
    <property type="entry name" value="Peptidase_M41"/>
</dbReference>
<evidence type="ECO:0000256" key="8">
    <source>
        <dbReference type="ARBA" id="ARBA00022741"/>
    </source>
</evidence>
<evidence type="ECO:0000256" key="4">
    <source>
        <dbReference type="ARBA" id="ARBA00010550"/>
    </source>
</evidence>
<comment type="similarity">
    <text evidence="4">In the N-terminal section; belongs to the AAA ATPase family.</text>
</comment>
<protein>
    <recommendedName>
        <fullName evidence="17">AAA+ ATPase domain-containing protein</fullName>
    </recommendedName>
</protein>
<evidence type="ECO:0000256" key="16">
    <source>
        <dbReference type="SAM" id="MobiDB-lite"/>
    </source>
</evidence>
<evidence type="ECO:0000256" key="1">
    <source>
        <dbReference type="ARBA" id="ARBA00001947"/>
    </source>
</evidence>
<dbReference type="GO" id="GO:0005524">
    <property type="term" value="F:ATP binding"/>
    <property type="evidence" value="ECO:0007669"/>
    <property type="project" value="UniProtKB-KW"/>
</dbReference>
<evidence type="ECO:0000256" key="5">
    <source>
        <dbReference type="ARBA" id="ARBA00022670"/>
    </source>
</evidence>
<evidence type="ECO:0000256" key="3">
    <source>
        <dbReference type="ARBA" id="ARBA00010044"/>
    </source>
</evidence>
<dbReference type="InterPro" id="IPR003960">
    <property type="entry name" value="ATPase_AAA_CS"/>
</dbReference>
<dbReference type="HAMAP" id="MF_01458">
    <property type="entry name" value="FtsH"/>
    <property type="match status" value="1"/>
</dbReference>
<dbReference type="FunFam" id="1.10.8.60:FF:000001">
    <property type="entry name" value="ATP-dependent zinc metalloprotease FtsH"/>
    <property type="match status" value="1"/>
</dbReference>
<keyword evidence="7" id="KW-0479">Metal-binding</keyword>
<evidence type="ECO:0000313" key="18">
    <source>
        <dbReference type="EMBL" id="KAJ8905411.1"/>
    </source>
</evidence>
<dbReference type="Pfam" id="PF00004">
    <property type="entry name" value="AAA"/>
    <property type="match status" value="1"/>
</dbReference>
<organism evidence="18 19">
    <name type="scientific">Rhodosorus marinus</name>
    <dbReference type="NCBI Taxonomy" id="101924"/>
    <lineage>
        <taxon>Eukaryota</taxon>
        <taxon>Rhodophyta</taxon>
        <taxon>Stylonematophyceae</taxon>
        <taxon>Stylonematales</taxon>
        <taxon>Stylonemataceae</taxon>
        <taxon>Rhodosorus</taxon>
    </lineage>
</organism>
<keyword evidence="19" id="KW-1185">Reference proteome</keyword>
<dbReference type="InterPro" id="IPR003593">
    <property type="entry name" value="AAA+_ATPase"/>
</dbReference>
<accession>A0AAV8UY04</accession>
<dbReference type="Gene3D" id="3.40.50.300">
    <property type="entry name" value="P-loop containing nucleotide triphosphate hydrolases"/>
    <property type="match status" value="1"/>
</dbReference>
<keyword evidence="8 15" id="KW-0547">Nucleotide-binding</keyword>
<dbReference type="SMART" id="SM00382">
    <property type="entry name" value="AAA"/>
    <property type="match status" value="1"/>
</dbReference>
<evidence type="ECO:0000256" key="15">
    <source>
        <dbReference type="RuleBase" id="RU003651"/>
    </source>
</evidence>
<evidence type="ECO:0000256" key="6">
    <source>
        <dbReference type="ARBA" id="ARBA00022692"/>
    </source>
</evidence>
<dbReference type="GO" id="GO:0046872">
    <property type="term" value="F:metal ion binding"/>
    <property type="evidence" value="ECO:0007669"/>
    <property type="project" value="UniProtKB-KW"/>
</dbReference>
<evidence type="ECO:0000256" key="2">
    <source>
        <dbReference type="ARBA" id="ARBA00004370"/>
    </source>
</evidence>
<evidence type="ECO:0000256" key="12">
    <source>
        <dbReference type="ARBA" id="ARBA00022989"/>
    </source>
</evidence>
<dbReference type="InterPro" id="IPR003959">
    <property type="entry name" value="ATPase_AAA_core"/>
</dbReference>
<dbReference type="PROSITE" id="PS00674">
    <property type="entry name" value="AAA"/>
    <property type="match status" value="1"/>
</dbReference>
<keyword evidence="5" id="KW-0645">Protease</keyword>
<dbReference type="FunFam" id="1.20.58.760:FF:000001">
    <property type="entry name" value="ATP-dependent zinc metalloprotease FtsH"/>
    <property type="match status" value="1"/>
</dbReference>
<keyword evidence="6" id="KW-0812">Transmembrane</keyword>
<dbReference type="NCBIfam" id="TIGR01241">
    <property type="entry name" value="FtsH_fam"/>
    <property type="match status" value="1"/>
</dbReference>
<keyword evidence="14" id="KW-0472">Membrane</keyword>
<feature type="domain" description="AAA+ ATPase" evidence="17">
    <location>
        <begin position="263"/>
        <end position="402"/>
    </location>
</feature>
<evidence type="ECO:0000313" key="19">
    <source>
        <dbReference type="Proteomes" id="UP001157974"/>
    </source>
</evidence>
<comment type="similarity">
    <text evidence="15">Belongs to the AAA ATPase family.</text>
</comment>
<keyword evidence="9" id="KW-0378">Hydrolase</keyword>
<dbReference type="CDD" id="cd19501">
    <property type="entry name" value="RecA-like_FtsH"/>
    <property type="match status" value="1"/>
</dbReference>
<reference evidence="18 19" key="1">
    <citation type="journal article" date="2023" name="Nat. Commun.">
        <title>Origin of minicircular mitochondrial genomes in red algae.</title>
        <authorList>
            <person name="Lee Y."/>
            <person name="Cho C.H."/>
            <person name="Lee Y.M."/>
            <person name="Park S.I."/>
            <person name="Yang J.H."/>
            <person name="West J.A."/>
            <person name="Bhattacharya D."/>
            <person name="Yoon H.S."/>
        </authorList>
    </citation>
    <scope>NUCLEOTIDE SEQUENCE [LARGE SCALE GENOMIC DNA]</scope>
    <source>
        <strain evidence="18 19">CCMP1338</strain>
        <tissue evidence="18">Whole cell</tissue>
    </source>
</reference>
<comment type="caution">
    <text evidence="18">The sequence shown here is derived from an EMBL/GenBank/DDBJ whole genome shotgun (WGS) entry which is preliminary data.</text>
</comment>
<dbReference type="Gene3D" id="1.10.8.60">
    <property type="match status" value="1"/>
</dbReference>
<evidence type="ECO:0000256" key="13">
    <source>
        <dbReference type="ARBA" id="ARBA00023049"/>
    </source>
</evidence>
<dbReference type="GO" id="GO:0009535">
    <property type="term" value="C:chloroplast thylakoid membrane"/>
    <property type="evidence" value="ECO:0007669"/>
    <property type="project" value="TreeGrafter"/>
</dbReference>
<keyword evidence="12" id="KW-1133">Transmembrane helix</keyword>
<keyword evidence="11 15" id="KW-0067">ATP-binding</keyword>
<name>A0AAV8UY04_9RHOD</name>
<dbReference type="EMBL" id="JAMWBK010000005">
    <property type="protein sequence ID" value="KAJ8905411.1"/>
    <property type="molecule type" value="Genomic_DNA"/>
</dbReference>
<comment type="similarity">
    <text evidence="3">In the C-terminal section; belongs to the peptidase M41 family.</text>
</comment>
<keyword evidence="13" id="KW-0482">Metalloprotease</keyword>
<dbReference type="GO" id="GO:0004176">
    <property type="term" value="F:ATP-dependent peptidase activity"/>
    <property type="evidence" value="ECO:0007669"/>
    <property type="project" value="InterPro"/>
</dbReference>
<evidence type="ECO:0000256" key="7">
    <source>
        <dbReference type="ARBA" id="ARBA00022723"/>
    </source>
</evidence>
<dbReference type="Gene3D" id="1.20.58.760">
    <property type="entry name" value="Peptidase M41"/>
    <property type="match status" value="1"/>
</dbReference>
<dbReference type="InterPro" id="IPR005936">
    <property type="entry name" value="FtsH"/>
</dbReference>
<dbReference type="AlphaFoldDB" id="A0AAV8UY04"/>
<gene>
    <name evidence="18" type="ORF">NDN08_001918</name>
</gene>
<dbReference type="Proteomes" id="UP001157974">
    <property type="component" value="Unassembled WGS sequence"/>
</dbReference>
<dbReference type="InterPro" id="IPR037219">
    <property type="entry name" value="Peptidase_M41-like"/>
</dbReference>
<dbReference type="PANTHER" id="PTHR23076">
    <property type="entry name" value="METALLOPROTEASE M41 FTSH"/>
    <property type="match status" value="1"/>
</dbReference>
<evidence type="ECO:0000256" key="11">
    <source>
        <dbReference type="ARBA" id="ARBA00022840"/>
    </source>
</evidence>
<dbReference type="PANTHER" id="PTHR23076:SF113">
    <property type="entry name" value="ATP-DEPENDENT ZINC METALLOPROTEASE FTSH 1, CHLOROPLASTIC-RELATED"/>
    <property type="match status" value="1"/>
</dbReference>
<sequence>MVGVPNDNDGLIGGLKRLDRFFEDLRCKHEKPVKKAALALFSAMVVTAYAVSPALAEGESRLMFQQSLQNAPKETSSTTQKQMNPENSASKSKTISKWRYSKFMDAVEEDEIEKVTFSADGSQILAADKDGYLVRLDALPDDPNLMKTLTEHKVDITVVPQREEGGPGAFFQSLLFPLFFIGSLWFLSRLSQGGSGGGGGMGGGGGGINPMEMGRSQAKFQLVPETGVVFGDVAGCDGAKLELQEVVTFLKEPETFSDLGAQIPRGVLLEGPPGTGKTLLARAVAGEAAVPFFSIAGSEFVEMFVGVGASRVRDLFKQAKEKAPCIIFIDEIDAVGRQRGAGFAGGNDEREQTLNQILVEMDGFEGNNGVIVIAATNRADILDQALTRPGRFDRRVMVELPDFKGRAAILRVHGRGKPFAADVDIDMIARRTPGFSGASLQNMLNEAAIYAARRDQTEITMREVDDAIERLTIGLERQSQGMSPENKELVAYHEAGHAIVGAMTHDYDQVAKITIIPRGGAGGVTFFAPNEDRVDSGLYSKQFLEGQLAVALGGRLAEEIVYGDADVTNGASNDLQQVTRVARQMITQFGFSEEIGQLALDDSPANPFMGRQMAQSGAPMSMSTREKVDEEVKRLVSNAYERAKKVLLDNRNLLDAVAKRLVENETMTAEEFQRMLAEFKTVEMMPYAPL</sequence>
<evidence type="ECO:0000259" key="17">
    <source>
        <dbReference type="SMART" id="SM00382"/>
    </source>
</evidence>
<evidence type="ECO:0000256" key="14">
    <source>
        <dbReference type="ARBA" id="ARBA00023136"/>
    </source>
</evidence>
<dbReference type="GO" id="GO:0010304">
    <property type="term" value="P:PSII associated light-harvesting complex II catabolic process"/>
    <property type="evidence" value="ECO:0007669"/>
    <property type="project" value="UniProtKB-ARBA"/>
</dbReference>
<dbReference type="Pfam" id="PF17862">
    <property type="entry name" value="AAA_lid_3"/>
    <property type="match status" value="1"/>
</dbReference>
<dbReference type="SUPFAM" id="SSF140990">
    <property type="entry name" value="FtsH protease domain-like"/>
    <property type="match status" value="1"/>
</dbReference>
<dbReference type="InterPro" id="IPR027417">
    <property type="entry name" value="P-loop_NTPase"/>
</dbReference>